<name>A0ABS6U372_9PSEU</name>
<accession>A0ABS6U372</accession>
<proteinExistence type="inferred from homology"/>
<comment type="similarity">
    <text evidence="1">Belongs to the 'GDXG' lipolytic enzyme family.</text>
</comment>
<dbReference type="PANTHER" id="PTHR48081:SF30">
    <property type="entry name" value="ACETYL-HYDROLASE LIPR-RELATED"/>
    <property type="match status" value="1"/>
</dbReference>
<sequence length="288" mass="30417">MSDRMAADPGMDLLALRAMMNELGDRGAEPEDVTYSEVDADGVRGLWCTPAGAAADRVVLYTHGGGFVANSIASHRKLAAHLARATGARAFMPDYRLAPEHPFPAALDDALAAYRYLRGQGIEAGRIVTAGDSAGGNLAVSLVVRLRELGEPLPAGIVAFSPWVDMEHLGKTLDTNAETDALVQRPVVEMMGAMYLGESGSPTDPLANPLHADLTGLPPLFVAAGGAECLLDDSQRLADRARDHDVEVEFSISPGQQHVYPFMVGRAQEADDTVSAAGSWARAKLGLS</sequence>
<dbReference type="Proteomes" id="UP000694300">
    <property type="component" value="Unassembled WGS sequence"/>
</dbReference>
<evidence type="ECO:0000259" key="3">
    <source>
        <dbReference type="Pfam" id="PF07859"/>
    </source>
</evidence>
<dbReference type="InterPro" id="IPR013094">
    <property type="entry name" value="AB_hydrolase_3"/>
</dbReference>
<evidence type="ECO:0000313" key="4">
    <source>
        <dbReference type="EMBL" id="MBW0126687.1"/>
    </source>
</evidence>
<protein>
    <submittedName>
        <fullName evidence="4">Alpha/beta hydrolase</fullName>
    </submittedName>
</protein>
<keyword evidence="2 4" id="KW-0378">Hydrolase</keyword>
<gene>
    <name evidence="4" type="ORF">I4I82_03185</name>
</gene>
<keyword evidence="5" id="KW-1185">Reference proteome</keyword>
<dbReference type="EMBL" id="JADQDF010000001">
    <property type="protein sequence ID" value="MBW0126687.1"/>
    <property type="molecule type" value="Genomic_DNA"/>
</dbReference>
<organism evidence="4 5">
    <name type="scientific">Pseudonocardia oceani</name>
    <dbReference type="NCBI Taxonomy" id="2792013"/>
    <lineage>
        <taxon>Bacteria</taxon>
        <taxon>Bacillati</taxon>
        <taxon>Actinomycetota</taxon>
        <taxon>Actinomycetes</taxon>
        <taxon>Pseudonocardiales</taxon>
        <taxon>Pseudonocardiaceae</taxon>
        <taxon>Pseudonocardia</taxon>
    </lineage>
</organism>
<dbReference type="Pfam" id="PF07859">
    <property type="entry name" value="Abhydrolase_3"/>
    <property type="match status" value="1"/>
</dbReference>
<evidence type="ECO:0000313" key="5">
    <source>
        <dbReference type="Proteomes" id="UP000694300"/>
    </source>
</evidence>
<dbReference type="PANTHER" id="PTHR48081">
    <property type="entry name" value="AB HYDROLASE SUPERFAMILY PROTEIN C4A8.06C"/>
    <property type="match status" value="1"/>
</dbReference>
<evidence type="ECO:0000256" key="2">
    <source>
        <dbReference type="ARBA" id="ARBA00022801"/>
    </source>
</evidence>
<dbReference type="InterPro" id="IPR050300">
    <property type="entry name" value="GDXG_lipolytic_enzyme"/>
</dbReference>
<feature type="domain" description="Alpha/beta hydrolase fold-3" evidence="3">
    <location>
        <begin position="59"/>
        <end position="260"/>
    </location>
</feature>
<reference evidence="4 5" key="1">
    <citation type="submission" date="2020-11" db="EMBL/GenBank/DDBJ databases">
        <title>Pseudonocardia abyssalis sp. nov. and Pseudonocardia oceani sp. nov., description and phylogenomic analysis of two novel actinomycetes isolated from the deep Southern Ocean.</title>
        <authorList>
            <person name="Parra J."/>
        </authorList>
    </citation>
    <scope>NUCLEOTIDE SEQUENCE [LARGE SCALE GENOMIC DNA]</scope>
    <source>
        <strain evidence="5">KRD185</strain>
    </source>
</reference>
<dbReference type="GO" id="GO:0016787">
    <property type="term" value="F:hydrolase activity"/>
    <property type="evidence" value="ECO:0007669"/>
    <property type="project" value="UniProtKB-KW"/>
</dbReference>
<evidence type="ECO:0000256" key="1">
    <source>
        <dbReference type="ARBA" id="ARBA00010515"/>
    </source>
</evidence>
<comment type="caution">
    <text evidence="4">The sequence shown here is derived from an EMBL/GenBank/DDBJ whole genome shotgun (WGS) entry which is preliminary data.</text>
</comment>